<name>A0A481W5B9_9CAUD</name>
<evidence type="ECO:0000313" key="2">
    <source>
        <dbReference type="Proteomes" id="UP000292160"/>
    </source>
</evidence>
<dbReference type="KEGG" id="vg:65071841"/>
<dbReference type="Proteomes" id="UP000292160">
    <property type="component" value="Segment"/>
</dbReference>
<proteinExistence type="predicted"/>
<sequence>MNRKLAESNDITLNNLIALSNINIKIKPLDTVVHSLIGTDTLVIPIRLEEPITQYKNQYLVVGDEIVKIFSIDNTTKDTIDGKQKDSCHINIIRQQFHTQATETLIGKHCRLVTILTYENQGSDVLSYSFTDSATNTSSDLFSVDLSNGSLVFTDNFQRWSPLSTIQEYQVHNKKTIVYFFKGQNNDMILKNLSIVEKISFATGTSSDIKRITISLKNYLYKWYNQDVSSIKVLKNMQPKEFFKTIFKLKDNEVYYVTGVDPNKAITVNRVALKSFKKVNELLKSYCKHSAIRFTFDKFERIKIFTDYFIDNLQVDDHFSTNISDIMVNDENKLIFNTVKGDIYSNLPMYNFDDLDRCYVNFKKKIPNAFMSNEMLGFSGQTYYPLEITIPNNDLFTSSTIGDYVLAKCTFAPYTEFYGRVIIKEAPNKVKLTFFAWDKDYRLLVQGKEKYINNLLNTVSKPMDLYYVRFELPDIFRFNRNIGGHSREFALDYPILPRVNGEPLYKETIDITFGSASNLKVGSYSGTVEDINKIFGVWDNQNLKYNMEYAQSHSSTTYPPIYMLSNHITEKKFEEGWVAEYTTFDNSDIQLTVEENLNSDKNIDATLILINTRNIPKNQLFVDQELDRKGNQFLRVSDISLYHIGDVLIVNKPEDNPTQQELEEYNNTLKGIRWTIKGKYSETVGRETHHYILVDSPFAKRNYGKKYKFTKFPNESVVFLQELYIKGNPIIQHKQSFVGVSSDRTKTGESSKSLYEEKDYDIGSQGLLEKTELEKLLGYILNNYNATSNETTKYKLPLKLFNALHIEPLDIITIDDPIFTNINKDTYKWIVLSVKISSDTNNVELDCLNINKKNTKPYSLDIKNVLEYKPIEIPKYSNTGTENLGNGQSDSIKDDDVGQVWVAKIDEKEFSAIVEKYNNGYIWFKGFDGTKQAEYKDKLFGKGIEFVVDINGEMILVNSDLQYRAMIRKRQMYATNYNEILAGQKVKFLAITIHTDVDGTLYGRRIHIGDNKNYFHYDMINGATFKGNFQVGEANQNSDNDLYNALQNNRVFRDSSKPINSATVRLKKGDIWYDTANGNRPYVYDGANWLSTRDGSLENNIEFSKIIYSNEPQVIGIQDNDFWVDTDDNNNIYIRKNNTWVSFYSAPTFAKTGQKVFHQTNEPVSDFNYQLKEGDIWFNADEGLIRKSFRHNRWEDVREPYVISTLNGRYIFIGANTPTVWRNKDIFINVVDKHTYINNNGNSEILGNNVLEVENNNKIHFVDSYPKGIAKTGDLWVDIDNNYIIYFYHNGNWEGKLFN</sequence>
<dbReference type="GeneID" id="65071841"/>
<accession>A0A481W5B9</accession>
<organism evidence="1 2">
    <name type="scientific">Fusobacterium phage Fnu1</name>
    <dbReference type="NCBI Taxonomy" id="2530024"/>
    <lineage>
        <taxon>Viruses</taxon>
        <taxon>Duplodnaviria</taxon>
        <taxon>Heunggongvirae</taxon>
        <taxon>Uroviricota</taxon>
        <taxon>Caudoviricetes</taxon>
        <taxon>Latrobevirus</taxon>
        <taxon>Latrobevirus FNU1</taxon>
    </lineage>
</organism>
<dbReference type="RefSeq" id="YP_010082833.1">
    <property type="nucleotide sequence ID" value="NC_055035.1"/>
</dbReference>
<keyword evidence="2" id="KW-1185">Reference proteome</keyword>
<dbReference type="EMBL" id="MK554696">
    <property type="protein sequence ID" value="QBJ04054.1"/>
    <property type="molecule type" value="Genomic_DNA"/>
</dbReference>
<protein>
    <submittedName>
        <fullName evidence="1">DUF1983 domain-containing protein</fullName>
    </submittedName>
</protein>
<evidence type="ECO:0000313" key="1">
    <source>
        <dbReference type="EMBL" id="QBJ04054.1"/>
    </source>
</evidence>
<reference evidence="1 2" key="1">
    <citation type="submission" date="2019-02" db="EMBL/GenBank/DDBJ databases">
        <title>Genomic, morphological and functional characterisation of novel bacteriophage Fnu1 capable of disrupt Fusobacterium nucleatum biofilm.</title>
        <authorList>
            <person name="Kabwe M."/>
            <person name="Brown T.L."/>
            <person name="Dashper S."/>
            <person name="Speirs L."/>
            <person name="Ku H."/>
            <person name="Petrovski S."/>
            <person name="Chan H.T."/>
            <person name="Lock P."/>
            <person name="Tucci J."/>
        </authorList>
    </citation>
    <scope>NUCLEOTIDE SEQUENCE [LARGE SCALE GENOMIC DNA]</scope>
</reference>